<organism evidence="1 2">
    <name type="scientific">Actinoplanes couchii</name>
    <dbReference type="NCBI Taxonomy" id="403638"/>
    <lineage>
        <taxon>Bacteria</taxon>
        <taxon>Bacillati</taxon>
        <taxon>Actinomycetota</taxon>
        <taxon>Actinomycetes</taxon>
        <taxon>Micromonosporales</taxon>
        <taxon>Micromonosporaceae</taxon>
        <taxon>Actinoplanes</taxon>
    </lineage>
</organism>
<dbReference type="EMBL" id="BOMG01000106">
    <property type="protein sequence ID" value="GID60340.1"/>
    <property type="molecule type" value="Genomic_DNA"/>
</dbReference>
<evidence type="ECO:0000313" key="1">
    <source>
        <dbReference type="EMBL" id="GID60340.1"/>
    </source>
</evidence>
<dbReference type="Proteomes" id="UP000612282">
    <property type="component" value="Unassembled WGS sequence"/>
</dbReference>
<name>A0ABQ3XPA0_9ACTN</name>
<accession>A0ABQ3XPA0</accession>
<keyword evidence="2" id="KW-1185">Reference proteome</keyword>
<sequence length="53" mass="5745">MVREVPSERTETTPSTIPIEDAAPSQVVLMTRTTDPNPLIPDFHTLATRSAPG</sequence>
<gene>
    <name evidence="1" type="ORF">Aco03nite_087440</name>
</gene>
<protein>
    <submittedName>
        <fullName evidence="1">Uncharacterized protein</fullName>
    </submittedName>
</protein>
<evidence type="ECO:0000313" key="2">
    <source>
        <dbReference type="Proteomes" id="UP000612282"/>
    </source>
</evidence>
<comment type="caution">
    <text evidence="1">The sequence shown here is derived from an EMBL/GenBank/DDBJ whole genome shotgun (WGS) entry which is preliminary data.</text>
</comment>
<reference evidence="1 2" key="1">
    <citation type="submission" date="2021-01" db="EMBL/GenBank/DDBJ databases">
        <title>Whole genome shotgun sequence of Actinoplanes couchii NBRC 106145.</title>
        <authorList>
            <person name="Komaki H."/>
            <person name="Tamura T."/>
        </authorList>
    </citation>
    <scope>NUCLEOTIDE SEQUENCE [LARGE SCALE GENOMIC DNA]</scope>
    <source>
        <strain evidence="1 2">NBRC 106145</strain>
    </source>
</reference>
<proteinExistence type="predicted"/>